<evidence type="ECO:0000313" key="1">
    <source>
        <dbReference type="EMBL" id="GAA3238226.1"/>
    </source>
</evidence>
<gene>
    <name evidence="1" type="ORF">GCM10010468_73670</name>
</gene>
<dbReference type="EMBL" id="BAAAUV010000034">
    <property type="protein sequence ID" value="GAA3238226.1"/>
    <property type="molecule type" value="Genomic_DNA"/>
</dbReference>
<reference evidence="2" key="1">
    <citation type="journal article" date="2019" name="Int. J. Syst. Evol. Microbiol.">
        <title>The Global Catalogue of Microorganisms (GCM) 10K type strain sequencing project: providing services to taxonomists for standard genome sequencing and annotation.</title>
        <authorList>
            <consortium name="The Broad Institute Genomics Platform"/>
            <consortium name="The Broad Institute Genome Sequencing Center for Infectious Disease"/>
            <person name="Wu L."/>
            <person name="Ma J."/>
        </authorList>
    </citation>
    <scope>NUCLEOTIDE SEQUENCE [LARGE SCALE GENOMIC DNA]</scope>
    <source>
        <strain evidence="2">JCM 9377</strain>
    </source>
</reference>
<comment type="caution">
    <text evidence="1">The sequence shown here is derived from an EMBL/GenBank/DDBJ whole genome shotgun (WGS) entry which is preliminary data.</text>
</comment>
<dbReference type="RefSeq" id="WP_344838073.1">
    <property type="nucleotide sequence ID" value="NZ_BAAAUV010000034.1"/>
</dbReference>
<keyword evidence="2" id="KW-1185">Reference proteome</keyword>
<name>A0ABP6QKP7_9ACTN</name>
<evidence type="ECO:0000313" key="2">
    <source>
        <dbReference type="Proteomes" id="UP001501237"/>
    </source>
</evidence>
<proteinExistence type="predicted"/>
<accession>A0ABP6QKP7</accession>
<sequence>MNEIAYEDQYQAAVSDTLRILGRAATVEDRPVQVDTNAWLHDRFTRNIEHLRAGSARLCSHITSAPMPVHTAAWAIDIVVCTDCVEALQPSDDEEIRCDRCHRSAPAIYTGFAACGPVLMAYGLCATCTIATRIPTPNTFTN</sequence>
<protein>
    <submittedName>
        <fullName evidence="1">Uncharacterized protein</fullName>
    </submittedName>
</protein>
<organism evidence="1 2">
    <name type="scientific">Actinocorallia longicatena</name>
    <dbReference type="NCBI Taxonomy" id="111803"/>
    <lineage>
        <taxon>Bacteria</taxon>
        <taxon>Bacillati</taxon>
        <taxon>Actinomycetota</taxon>
        <taxon>Actinomycetes</taxon>
        <taxon>Streptosporangiales</taxon>
        <taxon>Thermomonosporaceae</taxon>
        <taxon>Actinocorallia</taxon>
    </lineage>
</organism>
<dbReference type="Proteomes" id="UP001501237">
    <property type="component" value="Unassembled WGS sequence"/>
</dbReference>